<gene>
    <name evidence="2" type="ORF">LPB3_10760</name>
</gene>
<keyword evidence="3" id="KW-1185">Reference proteome</keyword>
<dbReference type="Pfam" id="PF04397">
    <property type="entry name" value="LytTR"/>
    <property type="match status" value="1"/>
</dbReference>
<name>A0A1B8TSY8_9FLAO</name>
<sequence length="136" mass="15973">MLIVNDKLLRLKSEKINRIKEDEITLYSENKKENITIHINKLIYITIDGNYASFFIETGNGIKELILRNTLSNILKQIKNYPFIFRCHKSYIINSLFFDKITGNARGYSLKSNRIENKIPVSRSLHKVDLEKLLQK</sequence>
<proteinExistence type="predicted"/>
<feature type="domain" description="HTH LytTR-type" evidence="1">
    <location>
        <begin position="32"/>
        <end position="135"/>
    </location>
</feature>
<dbReference type="AlphaFoldDB" id="A0A1B8TSY8"/>
<dbReference type="InterPro" id="IPR007492">
    <property type="entry name" value="LytTR_DNA-bd_dom"/>
</dbReference>
<dbReference type="Proteomes" id="UP000092584">
    <property type="component" value="Unassembled WGS sequence"/>
</dbReference>
<protein>
    <recommendedName>
        <fullName evidence="1">HTH LytTR-type domain-containing protein</fullName>
    </recommendedName>
</protein>
<evidence type="ECO:0000259" key="1">
    <source>
        <dbReference type="SMART" id="SM00850"/>
    </source>
</evidence>
<reference evidence="3" key="1">
    <citation type="submission" date="2016-02" db="EMBL/GenBank/DDBJ databases">
        <authorList>
            <person name="Shin S.-K."/>
            <person name="Yi H."/>
            <person name="Kim E."/>
        </authorList>
    </citation>
    <scope>NUCLEOTIDE SEQUENCE [LARGE SCALE GENOMIC DNA]</scope>
    <source>
        <strain evidence="3">LPB0003</strain>
    </source>
</reference>
<evidence type="ECO:0000313" key="3">
    <source>
        <dbReference type="Proteomes" id="UP000092584"/>
    </source>
</evidence>
<dbReference type="KEGG" id="pob:LPB03_10750"/>
<organism evidence="2 3">
    <name type="scientific">Polaribacter vadi</name>
    <dbReference type="NCBI Taxonomy" id="1774273"/>
    <lineage>
        <taxon>Bacteria</taxon>
        <taxon>Pseudomonadati</taxon>
        <taxon>Bacteroidota</taxon>
        <taxon>Flavobacteriia</taxon>
        <taxon>Flavobacteriales</taxon>
        <taxon>Flavobacteriaceae</taxon>
    </lineage>
</organism>
<dbReference type="SMART" id="SM00850">
    <property type="entry name" value="LytTR"/>
    <property type="match status" value="1"/>
</dbReference>
<dbReference type="Gene3D" id="2.40.50.1020">
    <property type="entry name" value="LytTr DNA-binding domain"/>
    <property type="match status" value="1"/>
</dbReference>
<evidence type="ECO:0000313" key="2">
    <source>
        <dbReference type="EMBL" id="OBY62629.1"/>
    </source>
</evidence>
<dbReference type="OrthoDB" id="1118393at2"/>
<dbReference type="GO" id="GO:0003677">
    <property type="term" value="F:DNA binding"/>
    <property type="evidence" value="ECO:0007669"/>
    <property type="project" value="InterPro"/>
</dbReference>
<dbReference type="EMBL" id="LSFM01000023">
    <property type="protein sequence ID" value="OBY62629.1"/>
    <property type="molecule type" value="Genomic_DNA"/>
</dbReference>
<comment type="caution">
    <text evidence="2">The sequence shown here is derived from an EMBL/GenBank/DDBJ whole genome shotgun (WGS) entry which is preliminary data.</text>
</comment>
<accession>A0A1B8TSY8</accession>
<dbReference type="RefSeq" id="WP_065319614.1">
    <property type="nucleotide sequence ID" value="NZ_CP017477.1"/>
</dbReference>
<dbReference type="STRING" id="1774273.LPB03_10750"/>